<protein>
    <submittedName>
        <fullName evidence="1">Uncharacterized protein</fullName>
    </submittedName>
</protein>
<name>A0A1V0E5E8_9CAUD</name>
<reference evidence="1 2" key="1">
    <citation type="submission" date="2017-03" db="EMBL/GenBank/DDBJ databases">
        <title>Complete Genome Sequence of Lytic Bacteriophage SA7 Infecting Staphylococcus aureus Isolates.</title>
        <authorList>
            <person name="Kim D."/>
        </authorList>
    </citation>
    <scope>NUCLEOTIDE SEQUENCE [LARGE SCALE GENOMIC DNA]</scope>
</reference>
<sequence>MNEQIIGSIYTLAGGVVLYSVKEIFRYFTDSNLQRKKINLEQIYPIYLDCFKKAKKMIGAYIIPTEQHEFLDFFDIEVFNNLDKQSKKAYENVIGFRQMINLSNRVKAMEDFKMSFNNEFSTNQIFFNPSFVMETIAIINEYQKDISYLKNIINKMNENRAYNHIDSFITSEYRRKINDYNLYLDKFEEQFSQKFKINRTSIKERIIINLNKRRFK</sequence>
<dbReference type="Proteomes" id="UP000224083">
    <property type="component" value="Segment"/>
</dbReference>
<dbReference type="EMBL" id="KY695153">
    <property type="protein sequence ID" value="ARB10804.1"/>
    <property type="molecule type" value="Genomic_DNA"/>
</dbReference>
<evidence type="ECO:0000313" key="1">
    <source>
        <dbReference type="EMBL" id="ARB10804.1"/>
    </source>
</evidence>
<dbReference type="RefSeq" id="YP_009832864.1">
    <property type="nucleotide sequence ID" value="NC_048658.1"/>
</dbReference>
<organism evidence="1 2">
    <name type="scientific">Staphylococcus phage SA7</name>
    <dbReference type="NCBI Taxonomy" id="1969736"/>
    <lineage>
        <taxon>Viruses</taxon>
        <taxon>Duplodnaviria</taxon>
        <taxon>Heunggongvirae</taxon>
        <taxon>Uroviricota</taxon>
        <taxon>Caudoviricetes</taxon>
        <taxon>Bronfenbrennervirinae</taxon>
        <taxon>Peeveelvirus</taxon>
        <taxon>Peeveelvirus SA7</taxon>
    </lineage>
</organism>
<dbReference type="GeneID" id="55631038"/>
<dbReference type="KEGG" id="vg:55631038"/>
<keyword evidence="2" id="KW-1185">Reference proteome</keyword>
<accession>A0A1V0E5E8</accession>
<evidence type="ECO:0000313" key="2">
    <source>
        <dbReference type="Proteomes" id="UP000224083"/>
    </source>
</evidence>
<proteinExistence type="predicted"/>